<dbReference type="Proteomes" id="UP000245995">
    <property type="component" value="Chromosome CITRO92"/>
</dbReference>
<feature type="transmembrane region" description="Helical" evidence="1">
    <location>
        <begin position="360"/>
        <end position="380"/>
    </location>
</feature>
<name>A0AAX2BNJ1_CITAM</name>
<feature type="transmembrane region" description="Helical" evidence="1">
    <location>
        <begin position="12"/>
        <end position="31"/>
    </location>
</feature>
<keyword evidence="1" id="KW-0812">Transmembrane</keyword>
<accession>A0AAX2BNJ1</accession>
<evidence type="ECO:0000313" key="3">
    <source>
        <dbReference type="Proteomes" id="UP000245995"/>
    </source>
</evidence>
<feature type="transmembrane region" description="Helical" evidence="1">
    <location>
        <begin position="258"/>
        <end position="280"/>
    </location>
</feature>
<protein>
    <submittedName>
        <fullName evidence="2">Wzy</fullName>
    </submittedName>
</protein>
<keyword evidence="1" id="KW-1133">Transmembrane helix</keyword>
<feature type="transmembrane region" description="Helical" evidence="1">
    <location>
        <begin position="292"/>
        <end position="309"/>
    </location>
</feature>
<dbReference type="AlphaFoldDB" id="A0AAX2BNJ1"/>
<feature type="transmembrane region" description="Helical" evidence="1">
    <location>
        <begin position="108"/>
        <end position="133"/>
    </location>
</feature>
<evidence type="ECO:0000256" key="1">
    <source>
        <dbReference type="SAM" id="Phobius"/>
    </source>
</evidence>
<keyword evidence="1" id="KW-0472">Membrane</keyword>
<proteinExistence type="predicted"/>
<gene>
    <name evidence="2" type="primary">wzy</name>
    <name evidence="2" type="ORF">CITRO92_4136</name>
</gene>
<feature type="transmembrane region" description="Helical" evidence="1">
    <location>
        <begin position="145"/>
        <end position="172"/>
    </location>
</feature>
<feature type="transmembrane region" description="Helical" evidence="1">
    <location>
        <begin position="216"/>
        <end position="246"/>
    </location>
</feature>
<feature type="transmembrane region" description="Helical" evidence="1">
    <location>
        <begin position="401"/>
        <end position="427"/>
    </location>
</feature>
<feature type="transmembrane region" description="Helical" evidence="1">
    <location>
        <begin position="77"/>
        <end position="96"/>
    </location>
</feature>
<reference evidence="2 3" key="1">
    <citation type="submission" date="2016-04" db="EMBL/GenBank/DDBJ databases">
        <authorList>
            <person name="Regsiter A."/>
            <person name="William W."/>
        </authorList>
    </citation>
    <scope>NUCLEOTIDE SEQUENCE [LARGE SCALE GENOMIC DNA]</scope>
    <source>
        <strain evidence="2 3">92</strain>
    </source>
</reference>
<sequence>MYSNELNNNNRINHIGTSLFGLLIIFLAAVINDLPIQIYLGTLGSSPVWLVSLFSFIIIIIQCGFRLHLDELSKSFLVYYLLTLTISSLQCIWYYFVEGVIINKFGGIIFSKLLFASSYYLFYFLFIYSAIYFSRALKASQFKKCILSITFLLITVLCIEFFWPNILILFHMTMDGYGAGSRLRLLSPEPSMAAFTFNIFMLLTIALCYSKILKIIIWVIILSANILIGSKASLLLIMSSGVLVFYFNMSLLQKIKSLIIIIPIVIGVSYVIFNTVLPALAVDVEKFTSVSTRLITALWAIISLIYYPLGEGYGTYGSYFIDPLYSAINLAEHFLPFSPNLSEVEKMLTTGESLAAKSGVLFAIVQSGFIALIFFILVYFRSFRSIRESKMELSMKLMLRMTLWYSLLSVLFAVNIETLYAFLLPFITVEYFRNNY</sequence>
<organism evidence="2 3">
    <name type="scientific">Citrobacter amalonaticus</name>
    <dbReference type="NCBI Taxonomy" id="35703"/>
    <lineage>
        <taxon>Bacteria</taxon>
        <taxon>Pseudomonadati</taxon>
        <taxon>Pseudomonadota</taxon>
        <taxon>Gammaproteobacteria</taxon>
        <taxon>Enterobacterales</taxon>
        <taxon>Enterobacteriaceae</taxon>
        <taxon>Citrobacter</taxon>
    </lineage>
</organism>
<dbReference type="EMBL" id="LT556085">
    <property type="protein sequence ID" value="SBA18853.1"/>
    <property type="molecule type" value="Genomic_DNA"/>
</dbReference>
<feature type="transmembrane region" description="Helical" evidence="1">
    <location>
        <begin position="46"/>
        <end position="65"/>
    </location>
</feature>
<evidence type="ECO:0000313" key="2">
    <source>
        <dbReference type="EMBL" id="SBA18853.1"/>
    </source>
</evidence>
<feature type="transmembrane region" description="Helical" evidence="1">
    <location>
        <begin position="192"/>
        <end position="209"/>
    </location>
</feature>